<accession>A0A8H2NQ51</accession>
<proteinExistence type="predicted"/>
<sequence>MVRIKMAHRPDIIFFLMLSFPSFDLCPSRQSSVLQSVGLVARFDDVVLMCQPIQQRSSHLGFAKHARPSENGGW</sequence>
<organism evidence="1 2">
    <name type="scientific">Pseudomonas fluorescens</name>
    <dbReference type="NCBI Taxonomy" id="294"/>
    <lineage>
        <taxon>Bacteria</taxon>
        <taxon>Pseudomonadati</taxon>
        <taxon>Pseudomonadota</taxon>
        <taxon>Gammaproteobacteria</taxon>
        <taxon>Pseudomonadales</taxon>
        <taxon>Pseudomonadaceae</taxon>
        <taxon>Pseudomonas</taxon>
    </lineage>
</organism>
<evidence type="ECO:0000313" key="1">
    <source>
        <dbReference type="EMBL" id="VVO82477.1"/>
    </source>
</evidence>
<comment type="caution">
    <text evidence="1">The sequence shown here is derived from an EMBL/GenBank/DDBJ whole genome shotgun (WGS) entry which is preliminary data.</text>
</comment>
<dbReference type="EMBL" id="CABVIE010000005">
    <property type="protein sequence ID" value="VVO82477.1"/>
    <property type="molecule type" value="Genomic_DNA"/>
</dbReference>
<dbReference type="AlphaFoldDB" id="A0A8H2NQ51"/>
<reference evidence="1 2" key="1">
    <citation type="submission" date="2019-09" db="EMBL/GenBank/DDBJ databases">
        <authorList>
            <person name="Chandra G."/>
            <person name="Truman W A."/>
        </authorList>
    </citation>
    <scope>NUCLEOTIDE SEQUENCE [LARGE SCALE GENOMIC DNA]</scope>
    <source>
        <strain evidence="1">PS900</strain>
    </source>
</reference>
<gene>
    <name evidence="1" type="ORF">PS900_01889</name>
</gene>
<evidence type="ECO:0000313" key="2">
    <source>
        <dbReference type="Proteomes" id="UP000325723"/>
    </source>
</evidence>
<dbReference type="Proteomes" id="UP000325723">
    <property type="component" value="Unassembled WGS sequence"/>
</dbReference>
<protein>
    <submittedName>
        <fullName evidence="1">Uncharacterized protein</fullName>
    </submittedName>
</protein>
<name>A0A8H2NQ51_PSEFL</name>